<sequence>MACYHPLLRVVLPESDPATGKSLGFIVPFPPSLRPGIDPHVKRHGPVGSKIYVPCGSEQGLPYQVIPCGKCLGCRMEYSRQWANRCLLEAEYHDSIYFVTLTYNDLHVRHSFYPDPATGEAQASLTLCKRDSQLFLKRLRKSRPDDKIRFFMCGEYGPTTWRPHMHFILFGLHLDDLVCVGQRRGNNVYHSLLLERCWSEDLIMTDLFGETCATPLAKDDPLRKIGFVEVMDFSWTAASYVARYILKKQKGPEAHFYQDFNLVPPFTLMSRKPGIGRQWYDDHPDLYDYDYINIKTDTGGKKFRPPKYFNEIFDAQEPEESAAAKLQRQRLSEAAIAAKLSRTDLSYLDYLAVEEDKLKRRTSSLLREEI</sequence>
<evidence type="ECO:0000259" key="1">
    <source>
        <dbReference type="Pfam" id="PF23343"/>
    </source>
</evidence>
<accession>A0A976N0V7</accession>
<organism evidence="2">
    <name type="scientific">Sigmofec virus UA08Rod_5764</name>
    <dbReference type="NCBI Taxonomy" id="2929440"/>
    <lineage>
        <taxon>Viruses</taxon>
        <taxon>Monodnaviria</taxon>
        <taxon>Sangervirae</taxon>
        <taxon>Phixviricota</taxon>
        <taxon>Malgrandaviricetes</taxon>
        <taxon>Petitvirales</taxon>
        <taxon>Microviridae</taxon>
    </lineage>
</organism>
<dbReference type="Pfam" id="PF23343">
    <property type="entry name" value="REP_ORF2-G2P"/>
    <property type="match status" value="1"/>
</dbReference>
<name>A0A976N0V7_9VIRU</name>
<dbReference type="InterPro" id="IPR056906">
    <property type="entry name" value="ORF2/G2P_dom"/>
</dbReference>
<dbReference type="EMBL" id="OM869531">
    <property type="protein sequence ID" value="UPW41011.1"/>
    <property type="molecule type" value="Genomic_DNA"/>
</dbReference>
<reference evidence="2" key="1">
    <citation type="submission" date="2022-02" db="EMBL/GenBank/DDBJ databases">
        <title>Towards deciphering the DNA virus diversity associated with rodent species in the families Cricetidae and Heteromyidae.</title>
        <authorList>
            <person name="Lund M."/>
            <person name="Larsen B.B."/>
            <person name="Gryseels S."/>
            <person name="Kraberger S."/>
            <person name="Rowsey D.M."/>
            <person name="Steger L."/>
            <person name="Yule K.M."/>
            <person name="Upham N.S."/>
            <person name="Worobey M."/>
            <person name="Van Doorslaer K."/>
            <person name="Varsani A."/>
        </authorList>
    </citation>
    <scope>NUCLEOTIDE SEQUENCE</scope>
    <source>
        <strain evidence="2">UA08Rod_5764</strain>
    </source>
</reference>
<feature type="domain" description="Replication-associated protein ORF2/G2P" evidence="1">
    <location>
        <begin position="97"/>
        <end position="248"/>
    </location>
</feature>
<evidence type="ECO:0000313" key="2">
    <source>
        <dbReference type="EMBL" id="UPW41011.1"/>
    </source>
</evidence>
<proteinExistence type="predicted"/>
<protein>
    <submittedName>
        <fullName evidence="2">Replication initiator protein</fullName>
    </submittedName>
</protein>